<name>A0A8J5CGA9_CHIOP</name>
<feature type="chain" id="PRO_5035252490" evidence="1">
    <location>
        <begin position="25"/>
        <end position="160"/>
    </location>
</feature>
<proteinExistence type="predicted"/>
<protein>
    <submittedName>
        <fullName evidence="2">Uncharacterized protein</fullName>
    </submittedName>
</protein>
<keyword evidence="1" id="KW-0732">Signal</keyword>
<sequence length="160" mass="16744">MCMPIPSPSRALACLLSGAAVMCGGLPAVHRRDADSWHAVRCAGFVIGHKTGVAYIGSSRSPVLPGGTMGRARGPGHQVFIEQDNNKARVSSMCGGNTGQPLNISRLLRVSCPAQPHTGGHQAPPQSAVLRQAGVLYRLKFPNSATSGPAPSRVMEFSDF</sequence>
<gene>
    <name evidence="2" type="ORF">GWK47_018818</name>
</gene>
<evidence type="ECO:0000313" key="3">
    <source>
        <dbReference type="Proteomes" id="UP000770661"/>
    </source>
</evidence>
<keyword evidence="3" id="KW-1185">Reference proteome</keyword>
<comment type="caution">
    <text evidence="2">The sequence shown here is derived from an EMBL/GenBank/DDBJ whole genome shotgun (WGS) entry which is preliminary data.</text>
</comment>
<evidence type="ECO:0000313" key="2">
    <source>
        <dbReference type="EMBL" id="KAG0712306.1"/>
    </source>
</evidence>
<dbReference type="AlphaFoldDB" id="A0A8J5CGA9"/>
<dbReference type="EMBL" id="JACEEZ010022558">
    <property type="protein sequence ID" value="KAG0712306.1"/>
    <property type="molecule type" value="Genomic_DNA"/>
</dbReference>
<accession>A0A8J5CGA9</accession>
<reference evidence="2" key="1">
    <citation type="submission" date="2020-07" db="EMBL/GenBank/DDBJ databases">
        <title>The High-quality genome of the commercially important snow crab, Chionoecetes opilio.</title>
        <authorList>
            <person name="Jeong J.-H."/>
            <person name="Ryu S."/>
        </authorList>
    </citation>
    <scope>NUCLEOTIDE SEQUENCE</scope>
    <source>
        <strain evidence="2">MADBK_172401_WGS</strain>
        <tissue evidence="2">Digestive gland</tissue>
    </source>
</reference>
<organism evidence="2 3">
    <name type="scientific">Chionoecetes opilio</name>
    <name type="common">Atlantic snow crab</name>
    <name type="synonym">Cancer opilio</name>
    <dbReference type="NCBI Taxonomy" id="41210"/>
    <lineage>
        <taxon>Eukaryota</taxon>
        <taxon>Metazoa</taxon>
        <taxon>Ecdysozoa</taxon>
        <taxon>Arthropoda</taxon>
        <taxon>Crustacea</taxon>
        <taxon>Multicrustacea</taxon>
        <taxon>Malacostraca</taxon>
        <taxon>Eumalacostraca</taxon>
        <taxon>Eucarida</taxon>
        <taxon>Decapoda</taxon>
        <taxon>Pleocyemata</taxon>
        <taxon>Brachyura</taxon>
        <taxon>Eubrachyura</taxon>
        <taxon>Majoidea</taxon>
        <taxon>Majidae</taxon>
        <taxon>Chionoecetes</taxon>
    </lineage>
</organism>
<evidence type="ECO:0000256" key="1">
    <source>
        <dbReference type="SAM" id="SignalP"/>
    </source>
</evidence>
<feature type="signal peptide" evidence="1">
    <location>
        <begin position="1"/>
        <end position="24"/>
    </location>
</feature>
<dbReference type="Proteomes" id="UP000770661">
    <property type="component" value="Unassembled WGS sequence"/>
</dbReference>